<organism evidence="2 3">
    <name type="scientific">Austropuccinia psidii MF-1</name>
    <dbReference type="NCBI Taxonomy" id="1389203"/>
    <lineage>
        <taxon>Eukaryota</taxon>
        <taxon>Fungi</taxon>
        <taxon>Dikarya</taxon>
        <taxon>Basidiomycota</taxon>
        <taxon>Pucciniomycotina</taxon>
        <taxon>Pucciniomycetes</taxon>
        <taxon>Pucciniales</taxon>
        <taxon>Sphaerophragmiaceae</taxon>
        <taxon>Austropuccinia</taxon>
    </lineage>
</organism>
<keyword evidence="3" id="KW-1185">Reference proteome</keyword>
<evidence type="ECO:0000313" key="3">
    <source>
        <dbReference type="Proteomes" id="UP000765509"/>
    </source>
</evidence>
<feature type="region of interest" description="Disordered" evidence="1">
    <location>
        <begin position="66"/>
        <end position="197"/>
    </location>
</feature>
<reference evidence="2" key="1">
    <citation type="submission" date="2021-03" db="EMBL/GenBank/DDBJ databases">
        <title>Draft genome sequence of rust myrtle Austropuccinia psidii MF-1, a brazilian biotype.</title>
        <authorList>
            <person name="Quecine M.C."/>
            <person name="Pachon D.M.R."/>
            <person name="Bonatelli M.L."/>
            <person name="Correr F.H."/>
            <person name="Franceschini L.M."/>
            <person name="Leite T.F."/>
            <person name="Margarido G.R.A."/>
            <person name="Almeida C.A."/>
            <person name="Ferrarezi J.A."/>
            <person name="Labate C.A."/>
        </authorList>
    </citation>
    <scope>NUCLEOTIDE SEQUENCE</scope>
    <source>
        <strain evidence="2">MF-1</strain>
    </source>
</reference>
<dbReference type="Proteomes" id="UP000765509">
    <property type="component" value="Unassembled WGS sequence"/>
</dbReference>
<feature type="compositionally biased region" description="Polar residues" evidence="1">
    <location>
        <begin position="19"/>
        <end position="31"/>
    </location>
</feature>
<name>A0A9Q3DEK8_9BASI</name>
<evidence type="ECO:0000256" key="1">
    <source>
        <dbReference type="SAM" id="MobiDB-lite"/>
    </source>
</evidence>
<feature type="compositionally biased region" description="Acidic residues" evidence="1">
    <location>
        <begin position="97"/>
        <end position="138"/>
    </location>
</feature>
<gene>
    <name evidence="2" type="ORF">O181_041524</name>
</gene>
<sequence>MENNPSRVKRPATPPGISSPLSSYPTGSPNQRSKKRRLNNRIQTDNVHMDEGFAQSAPFQVCSQSHTFRVRPNGTLKIVKHRRPMDHRPDDARFADVVEEFEEDDDEEDDQDDDEDDQEDEDDEEAEAEAEEDDEEENDDKHEDNEDELNNEFEDEDYQSAEFDENHEDEDVEHEEEDEDAEYVLDEDYYQNQGYEDEKEYEYVDNHLSKGFFGMLMLIY</sequence>
<dbReference type="AlphaFoldDB" id="A0A9Q3DEK8"/>
<feature type="compositionally biased region" description="Acidic residues" evidence="1">
    <location>
        <begin position="145"/>
        <end position="197"/>
    </location>
</feature>
<dbReference type="EMBL" id="AVOT02016507">
    <property type="protein sequence ID" value="MBW0501809.1"/>
    <property type="molecule type" value="Genomic_DNA"/>
</dbReference>
<feature type="compositionally biased region" description="Basic and acidic residues" evidence="1">
    <location>
        <begin position="86"/>
        <end position="96"/>
    </location>
</feature>
<protein>
    <submittedName>
        <fullName evidence="2">Uncharacterized protein</fullName>
    </submittedName>
</protein>
<comment type="caution">
    <text evidence="2">The sequence shown here is derived from an EMBL/GenBank/DDBJ whole genome shotgun (WGS) entry which is preliminary data.</text>
</comment>
<accession>A0A9Q3DEK8</accession>
<feature type="region of interest" description="Disordered" evidence="1">
    <location>
        <begin position="1"/>
        <end position="51"/>
    </location>
</feature>
<proteinExistence type="predicted"/>
<evidence type="ECO:0000313" key="2">
    <source>
        <dbReference type="EMBL" id="MBW0501809.1"/>
    </source>
</evidence>